<dbReference type="InterPro" id="IPR002052">
    <property type="entry name" value="DNA_methylase_N6_adenine_CS"/>
</dbReference>
<dbReference type="PANTHER" id="PTHR30481">
    <property type="entry name" value="DNA ADENINE METHYLASE"/>
    <property type="match status" value="1"/>
</dbReference>
<name>A0A7M2QMU8_9ZZZZ</name>
<accession>A0A7M2QMU8</accession>
<dbReference type="PROSITE" id="PS00094">
    <property type="entry name" value="C5_MTASE_1"/>
    <property type="match status" value="1"/>
</dbReference>
<organism evidence="7">
    <name type="scientific">feces metagenome</name>
    <dbReference type="NCBI Taxonomy" id="1861841"/>
    <lineage>
        <taxon>unclassified sequences</taxon>
        <taxon>metagenomes</taxon>
        <taxon>organismal metagenomes</taxon>
    </lineage>
</organism>
<evidence type="ECO:0000256" key="3">
    <source>
        <dbReference type="ARBA" id="ARBA00022603"/>
    </source>
</evidence>
<dbReference type="PROSITE" id="PS00092">
    <property type="entry name" value="N6_MTASE"/>
    <property type="match status" value="1"/>
</dbReference>
<dbReference type="NCBIfam" id="TIGR00571">
    <property type="entry name" value="dam"/>
    <property type="match status" value="1"/>
</dbReference>
<dbReference type="Gene3D" id="3.90.120.10">
    <property type="entry name" value="DNA Methylase, subunit A, domain 2"/>
    <property type="match status" value="1"/>
</dbReference>
<dbReference type="GO" id="GO:0043565">
    <property type="term" value="F:sequence-specific DNA binding"/>
    <property type="evidence" value="ECO:0007669"/>
    <property type="project" value="TreeGrafter"/>
</dbReference>
<evidence type="ECO:0000313" key="7">
    <source>
        <dbReference type="EMBL" id="QOV05735.1"/>
    </source>
</evidence>
<dbReference type="GO" id="GO:1904047">
    <property type="term" value="F:S-adenosyl-L-methionine binding"/>
    <property type="evidence" value="ECO:0007669"/>
    <property type="project" value="TreeGrafter"/>
</dbReference>
<dbReference type="PROSITE" id="PS51679">
    <property type="entry name" value="SAM_MT_C5"/>
    <property type="match status" value="1"/>
</dbReference>
<evidence type="ECO:0000256" key="5">
    <source>
        <dbReference type="ARBA" id="ARBA00022691"/>
    </source>
</evidence>
<evidence type="ECO:0000256" key="1">
    <source>
        <dbReference type="ARBA" id="ARBA00006594"/>
    </source>
</evidence>
<comment type="similarity">
    <text evidence="1">Belongs to the N(4)/N(6)-methyltransferase family.</text>
</comment>
<dbReference type="GO" id="GO:0006298">
    <property type="term" value="P:mismatch repair"/>
    <property type="evidence" value="ECO:0007669"/>
    <property type="project" value="TreeGrafter"/>
</dbReference>
<dbReference type="EMBL" id="MT993629">
    <property type="protein sequence ID" value="QOV05735.1"/>
    <property type="molecule type" value="Genomic_DNA"/>
</dbReference>
<dbReference type="GO" id="GO:0032259">
    <property type="term" value="P:methylation"/>
    <property type="evidence" value="ECO:0007669"/>
    <property type="project" value="UniProtKB-KW"/>
</dbReference>
<dbReference type="InterPro" id="IPR023095">
    <property type="entry name" value="Ade_MeTrfase_dom_2"/>
</dbReference>
<dbReference type="SUPFAM" id="SSF53335">
    <property type="entry name" value="S-adenosyl-L-methionine-dependent methyltransferases"/>
    <property type="match status" value="2"/>
</dbReference>
<dbReference type="GO" id="GO:0009007">
    <property type="term" value="F:site-specific DNA-methyltransferase (adenine-specific) activity"/>
    <property type="evidence" value="ECO:0007669"/>
    <property type="project" value="UniProtKB-EC"/>
</dbReference>
<evidence type="ECO:0000256" key="6">
    <source>
        <dbReference type="ARBA" id="ARBA00047942"/>
    </source>
</evidence>
<dbReference type="GO" id="GO:0009307">
    <property type="term" value="P:DNA restriction-modification system"/>
    <property type="evidence" value="ECO:0007669"/>
    <property type="project" value="InterPro"/>
</dbReference>
<protein>
    <recommendedName>
        <fullName evidence="2">site-specific DNA-methyltransferase (adenine-specific)</fullName>
        <ecNumber evidence="2">2.1.1.72</ecNumber>
    </recommendedName>
</protein>
<dbReference type="Pfam" id="PF00145">
    <property type="entry name" value="DNA_methylase"/>
    <property type="match status" value="1"/>
</dbReference>
<dbReference type="PRINTS" id="PR00505">
    <property type="entry name" value="D12N6MTFRASE"/>
</dbReference>
<evidence type="ECO:0000256" key="4">
    <source>
        <dbReference type="ARBA" id="ARBA00022679"/>
    </source>
</evidence>
<dbReference type="Gene3D" id="3.40.50.150">
    <property type="entry name" value="Vaccinia Virus protein VP39"/>
    <property type="match status" value="2"/>
</dbReference>
<keyword evidence="3 7" id="KW-0489">Methyltransferase</keyword>
<dbReference type="InterPro" id="IPR029063">
    <property type="entry name" value="SAM-dependent_MTases_sf"/>
</dbReference>
<dbReference type="EC" id="2.1.1.72" evidence="2"/>
<dbReference type="PANTHER" id="PTHR30481:SF3">
    <property type="entry name" value="DNA ADENINE METHYLASE"/>
    <property type="match status" value="1"/>
</dbReference>
<dbReference type="Pfam" id="PF02086">
    <property type="entry name" value="MethyltransfD12"/>
    <property type="match status" value="1"/>
</dbReference>
<dbReference type="InterPro" id="IPR012327">
    <property type="entry name" value="MeTrfase_D12"/>
</dbReference>
<dbReference type="Gene3D" id="1.10.1020.10">
    <property type="entry name" value="Adenine-specific Methyltransferase, Domain 2"/>
    <property type="match status" value="1"/>
</dbReference>
<dbReference type="AlphaFoldDB" id="A0A7M2QMU8"/>
<evidence type="ECO:0000256" key="2">
    <source>
        <dbReference type="ARBA" id="ARBA00011900"/>
    </source>
</evidence>
<comment type="catalytic activity">
    <reaction evidence="6">
        <text>a 2'-deoxyadenosine in DNA + S-adenosyl-L-methionine = an N(6)-methyl-2'-deoxyadenosine in DNA + S-adenosyl-L-homocysteine + H(+)</text>
        <dbReference type="Rhea" id="RHEA:15197"/>
        <dbReference type="Rhea" id="RHEA-COMP:12418"/>
        <dbReference type="Rhea" id="RHEA-COMP:12419"/>
        <dbReference type="ChEBI" id="CHEBI:15378"/>
        <dbReference type="ChEBI" id="CHEBI:57856"/>
        <dbReference type="ChEBI" id="CHEBI:59789"/>
        <dbReference type="ChEBI" id="CHEBI:90615"/>
        <dbReference type="ChEBI" id="CHEBI:90616"/>
        <dbReference type="EC" id="2.1.1.72"/>
    </reaction>
</comment>
<keyword evidence="4 7" id="KW-0808">Transferase</keyword>
<keyword evidence="5" id="KW-0949">S-adenosyl-L-methionine</keyword>
<sequence>MTLTYGSVCSGIEAASVAWEPLGMRPAWFSEIEPFPCAVLSTRWPDVPNLGDMTKIAAAVAANTVTAPDLLVGGTPCQAFSVAGLREGLADERGQLTLAYVELVNAIDTRRAEQGLTPIIFCWENVPGVLTSKDNAFGCFLAGLAGENEPFEPGPRPERGKTSTFWRWDKKTSQHVPKWPQSGCVVGRQRKLAWRTLDAEYFGVPQRRHRVFVVGSAGEGFDPEKVLFEFDGVRRDTPPSREARTVVAPITANGVGASGADPRDAQAGHLQVVVGAIAAHSFTGGAGGRPKGAAAEHFVPVACMAHGQGGAEIKTDDSAPTLTCNHEAPIVFSSNGHASFVPGINALRAKPSADHEALAIHGTLAFPAHMSGTQCAAAEDVSPSLMARNPTAIAYGFQPRIARNGRGNMGDVCLALNAQAGETGRGDAAPCVALAFAENNRGEVRLQAGDGQLSGPLSVGGGKPGQGYPAIVNGMAVRRLTPLECERLQGFPDFHTLIPVNKRNKLIADELAYLLANFPDMPEEEAHRLAADGPRYKAIGNSMAVPVMRWIGKRILNEMSKTAEPAARTKPFLKWAGGKFSVIDDVLAQLPRGRRLIEPFAGGGSIFLNAGFDEVIANDACEDLILTYQVMQREPLALTDKAYAMFQEGNTPDYFDKVKARFNKREMTQLERAAAFIYLNRHCYNGLMRYNRLGEFNVGYGKYHQPYFPRAELEAFAAVARRFTFTVADCNDTVALAGEGDVIFCDPPYEPMPGKSGFTNYSGQSFRFDDQARLAQSLKAAHQRGASVVITNSGAPSLQELYTSLGFNVMPLRARRSISCAGDTRETVTDIIGVLA</sequence>
<proteinExistence type="inferred from homology"/>
<dbReference type="InterPro" id="IPR018117">
    <property type="entry name" value="C5_DNA_meth_AS"/>
</dbReference>
<dbReference type="InterPro" id="IPR001525">
    <property type="entry name" value="C5_MeTfrase"/>
</dbReference>
<reference evidence="7" key="1">
    <citation type="submission" date="2020-09" db="EMBL/GenBank/DDBJ databases">
        <authorList>
            <person name="Eze J.U."/>
            <person name="Rahube T.O."/>
        </authorList>
    </citation>
    <scope>NUCLEOTIDE SEQUENCE</scope>
</reference>